<keyword evidence="2" id="KW-1133">Transmembrane helix</keyword>
<keyword evidence="2" id="KW-0812">Transmembrane</keyword>
<comment type="similarity">
    <text evidence="1">Belongs to the peptidase A24 family.</text>
</comment>
<keyword evidence="2" id="KW-0472">Membrane</keyword>
<keyword evidence="5" id="KW-1185">Reference proteome</keyword>
<accession>A0A7M1SY71</accession>
<gene>
    <name evidence="4" type="ORF">IM660_09895</name>
</gene>
<feature type="transmembrane region" description="Helical" evidence="2">
    <location>
        <begin position="171"/>
        <end position="193"/>
    </location>
</feature>
<feature type="transmembrane region" description="Helical" evidence="2">
    <location>
        <begin position="100"/>
        <end position="118"/>
    </location>
</feature>
<dbReference type="Gene3D" id="1.20.120.1220">
    <property type="match status" value="1"/>
</dbReference>
<dbReference type="GO" id="GO:0006465">
    <property type="term" value="P:signal peptide processing"/>
    <property type="evidence" value="ECO:0007669"/>
    <property type="project" value="TreeGrafter"/>
</dbReference>
<organism evidence="4 5">
    <name type="scientific">Ruania alkalisoli</name>
    <dbReference type="NCBI Taxonomy" id="2779775"/>
    <lineage>
        <taxon>Bacteria</taxon>
        <taxon>Bacillati</taxon>
        <taxon>Actinomycetota</taxon>
        <taxon>Actinomycetes</taxon>
        <taxon>Micrococcales</taxon>
        <taxon>Ruaniaceae</taxon>
        <taxon>Ruania</taxon>
    </lineage>
</organism>
<reference evidence="4 5" key="1">
    <citation type="submission" date="2020-10" db="EMBL/GenBank/DDBJ databases">
        <title>Haloactinobacterium sp. RN3S43, a bacterium isolated from saline soil.</title>
        <authorList>
            <person name="Sun J.-Q."/>
        </authorList>
    </citation>
    <scope>NUCLEOTIDE SEQUENCE [LARGE SCALE GENOMIC DNA]</scope>
    <source>
        <strain evidence="4 5">RN3S43</strain>
    </source>
</reference>
<dbReference type="EMBL" id="CP063169">
    <property type="protein sequence ID" value="QOR72499.1"/>
    <property type="molecule type" value="Genomic_DNA"/>
</dbReference>
<feature type="transmembrane region" description="Helical" evidence="2">
    <location>
        <begin position="205"/>
        <end position="224"/>
    </location>
</feature>
<evidence type="ECO:0000256" key="2">
    <source>
        <dbReference type="SAM" id="Phobius"/>
    </source>
</evidence>
<dbReference type="KEGG" id="halt:IM660_09895"/>
<evidence type="ECO:0000313" key="5">
    <source>
        <dbReference type="Proteomes" id="UP000593758"/>
    </source>
</evidence>
<dbReference type="GO" id="GO:0005886">
    <property type="term" value="C:plasma membrane"/>
    <property type="evidence" value="ECO:0007669"/>
    <property type="project" value="TreeGrafter"/>
</dbReference>
<dbReference type="GO" id="GO:0004190">
    <property type="term" value="F:aspartic-type endopeptidase activity"/>
    <property type="evidence" value="ECO:0007669"/>
    <property type="project" value="InterPro"/>
</dbReference>
<protein>
    <submittedName>
        <fullName evidence="4">Prepilin peptidase</fullName>
    </submittedName>
</protein>
<evidence type="ECO:0000259" key="3">
    <source>
        <dbReference type="Pfam" id="PF01478"/>
    </source>
</evidence>
<sequence>MWGSVAGALLLGMTAWASTGLVRRCTSVMPVNSTTASTSRHAGNRWMRWRIHILLAALTGAGVMALPVGPVVQATLAAAGLGLALLVTVDLAVHRLPDRLVGAVAVVVLTGLLASVLLGEGSWTDLGRAAVAGIAVGAGFLVLCLLTPAGLGLGDAKLAAVLATLLGWFSWSAVLAGIVLAFVTGGLVALALLVARRAGRRTPIAFGPFLSLGAALAVAVATTAPA</sequence>
<feature type="transmembrane region" description="Helical" evidence="2">
    <location>
        <begin position="48"/>
        <end position="68"/>
    </location>
</feature>
<feature type="domain" description="Prepilin type IV endopeptidase peptidase" evidence="3">
    <location>
        <begin position="81"/>
        <end position="189"/>
    </location>
</feature>
<evidence type="ECO:0000256" key="1">
    <source>
        <dbReference type="ARBA" id="ARBA00005801"/>
    </source>
</evidence>
<dbReference type="AlphaFoldDB" id="A0A7M1SY71"/>
<proteinExistence type="inferred from homology"/>
<dbReference type="PANTHER" id="PTHR30487:SF0">
    <property type="entry name" value="PREPILIN LEADER PEPTIDASE_N-METHYLTRANSFERASE-RELATED"/>
    <property type="match status" value="1"/>
</dbReference>
<dbReference type="Pfam" id="PF01478">
    <property type="entry name" value="Peptidase_A24"/>
    <property type="match status" value="1"/>
</dbReference>
<name>A0A7M1SY71_9MICO</name>
<dbReference type="RefSeq" id="WP_193499133.1">
    <property type="nucleotide sequence ID" value="NZ_CP063169.1"/>
</dbReference>
<evidence type="ECO:0000313" key="4">
    <source>
        <dbReference type="EMBL" id="QOR72499.1"/>
    </source>
</evidence>
<dbReference type="InterPro" id="IPR000045">
    <property type="entry name" value="Prepilin_IV_endopep_pep"/>
</dbReference>
<dbReference type="InterPro" id="IPR050882">
    <property type="entry name" value="Prepilin_peptidase/N-MTase"/>
</dbReference>
<feature type="transmembrane region" description="Helical" evidence="2">
    <location>
        <begin position="130"/>
        <end position="151"/>
    </location>
</feature>
<dbReference type="Proteomes" id="UP000593758">
    <property type="component" value="Chromosome"/>
</dbReference>
<dbReference type="PANTHER" id="PTHR30487">
    <property type="entry name" value="TYPE 4 PREPILIN-LIKE PROTEINS LEADER PEPTIDE-PROCESSING ENZYME"/>
    <property type="match status" value="1"/>
</dbReference>